<dbReference type="PANTHER" id="PTHR33237">
    <property type="entry name" value="F2P16.13 PROTEIN-RELATED"/>
    <property type="match status" value="1"/>
</dbReference>
<protein>
    <submittedName>
        <fullName evidence="1">Uncharacterized protein</fullName>
    </submittedName>
</protein>
<gene>
    <name evidence="1" type="ORF">LUZ61_015259</name>
</gene>
<dbReference type="AlphaFoldDB" id="A0AAD5WCD0"/>
<evidence type="ECO:0000313" key="1">
    <source>
        <dbReference type="EMBL" id="KAJ3686095.1"/>
    </source>
</evidence>
<organism evidence="1 2">
    <name type="scientific">Rhynchospora tenuis</name>
    <dbReference type="NCBI Taxonomy" id="198213"/>
    <lineage>
        <taxon>Eukaryota</taxon>
        <taxon>Viridiplantae</taxon>
        <taxon>Streptophyta</taxon>
        <taxon>Embryophyta</taxon>
        <taxon>Tracheophyta</taxon>
        <taxon>Spermatophyta</taxon>
        <taxon>Magnoliopsida</taxon>
        <taxon>Liliopsida</taxon>
        <taxon>Poales</taxon>
        <taxon>Cyperaceae</taxon>
        <taxon>Cyperoideae</taxon>
        <taxon>Rhynchosporeae</taxon>
        <taxon>Rhynchospora</taxon>
    </lineage>
</organism>
<sequence length="131" mass="14758">MGLCASISLKSKNHTRMKSNCMTGQVKKLPLFEYSCRVRDRGKKSSFQTLKLGVEMDAEMEAALQGYGGMPSTPVQPLWQRRILMGERCEMPRFSGLILYDERGFPLPSSSRARANREMRGVAKVALKDIL</sequence>
<dbReference type="PANTHER" id="PTHR33237:SF21">
    <property type="entry name" value="TRANSMEMBRANE PROTEIN"/>
    <property type="match status" value="1"/>
</dbReference>
<dbReference type="Proteomes" id="UP001210211">
    <property type="component" value="Unassembled WGS sequence"/>
</dbReference>
<name>A0AAD5WCD0_9POAL</name>
<proteinExistence type="predicted"/>
<keyword evidence="2" id="KW-1185">Reference proteome</keyword>
<reference evidence="1 2" key="1">
    <citation type="journal article" date="2022" name="Cell">
        <title>Repeat-based holocentromeres influence genome architecture and karyotype evolution.</title>
        <authorList>
            <person name="Hofstatter P.G."/>
            <person name="Thangavel G."/>
            <person name="Lux T."/>
            <person name="Neumann P."/>
            <person name="Vondrak T."/>
            <person name="Novak P."/>
            <person name="Zhang M."/>
            <person name="Costa L."/>
            <person name="Castellani M."/>
            <person name="Scott A."/>
            <person name="Toegelov H."/>
            <person name="Fuchs J."/>
            <person name="Mata-Sucre Y."/>
            <person name="Dias Y."/>
            <person name="Vanzela A.L.L."/>
            <person name="Huettel B."/>
            <person name="Almeida C.C.S."/>
            <person name="Simkova H."/>
            <person name="Souza G."/>
            <person name="Pedrosa-Harand A."/>
            <person name="Macas J."/>
            <person name="Mayer K.F.X."/>
            <person name="Houben A."/>
            <person name="Marques A."/>
        </authorList>
    </citation>
    <scope>NUCLEOTIDE SEQUENCE [LARGE SCALE GENOMIC DNA]</scope>
    <source>
        <strain evidence="1">RhyTen1mFocal</strain>
    </source>
</reference>
<dbReference type="EMBL" id="JAMRDG010000002">
    <property type="protein sequence ID" value="KAJ3686095.1"/>
    <property type="molecule type" value="Genomic_DNA"/>
</dbReference>
<comment type="caution">
    <text evidence="1">The sequence shown here is derived from an EMBL/GenBank/DDBJ whole genome shotgun (WGS) entry which is preliminary data.</text>
</comment>
<evidence type="ECO:0000313" key="2">
    <source>
        <dbReference type="Proteomes" id="UP001210211"/>
    </source>
</evidence>
<accession>A0AAD5WCD0</accession>